<accession>A0AA88EBW2</accession>
<evidence type="ECO:0000313" key="3">
    <source>
        <dbReference type="EMBL" id="GMN71686.1"/>
    </source>
</evidence>
<evidence type="ECO:0000313" key="5">
    <source>
        <dbReference type="Proteomes" id="UP001187192"/>
    </source>
</evidence>
<protein>
    <submittedName>
        <fullName evidence="1">Uncharacterized protein</fullName>
    </submittedName>
</protein>
<keyword evidence="5" id="KW-1185">Reference proteome</keyword>
<proteinExistence type="predicted"/>
<sequence length="30" mass="3278">MKIEELFSHGGIRENASRLKGMAETSGAEK</sequence>
<dbReference type="EMBL" id="BTGU01016587">
    <property type="protein sequence ID" value="GMN71686.1"/>
    <property type="molecule type" value="Genomic_DNA"/>
</dbReference>
<gene>
    <name evidence="1" type="ORF">TIFTF001_055176</name>
    <name evidence="2" type="ORF">TIFTF001_055177</name>
    <name evidence="3" type="ORF">TIFTF001_055178</name>
    <name evidence="4" type="ORF">TIFTF001_055179</name>
</gene>
<evidence type="ECO:0000313" key="2">
    <source>
        <dbReference type="EMBL" id="GMN71674.1"/>
    </source>
</evidence>
<name>A0AA88EBW2_FICCA</name>
<evidence type="ECO:0000313" key="4">
    <source>
        <dbReference type="EMBL" id="GMN71691.1"/>
    </source>
</evidence>
<comment type="caution">
    <text evidence="1">The sequence shown here is derived from an EMBL/GenBank/DDBJ whole genome shotgun (WGS) entry which is preliminary data.</text>
</comment>
<dbReference type="EMBL" id="BTGU01016588">
    <property type="protein sequence ID" value="GMN71691.1"/>
    <property type="molecule type" value="Genomic_DNA"/>
</dbReference>
<dbReference type="AlphaFoldDB" id="A0AA88EBW2"/>
<organism evidence="1 5">
    <name type="scientific">Ficus carica</name>
    <name type="common">Common fig</name>
    <dbReference type="NCBI Taxonomy" id="3494"/>
    <lineage>
        <taxon>Eukaryota</taxon>
        <taxon>Viridiplantae</taxon>
        <taxon>Streptophyta</taxon>
        <taxon>Embryophyta</taxon>
        <taxon>Tracheophyta</taxon>
        <taxon>Spermatophyta</taxon>
        <taxon>Magnoliopsida</taxon>
        <taxon>eudicotyledons</taxon>
        <taxon>Gunneridae</taxon>
        <taxon>Pentapetalae</taxon>
        <taxon>rosids</taxon>
        <taxon>fabids</taxon>
        <taxon>Rosales</taxon>
        <taxon>Moraceae</taxon>
        <taxon>Ficeae</taxon>
        <taxon>Ficus</taxon>
    </lineage>
</organism>
<dbReference type="Proteomes" id="UP001187192">
    <property type="component" value="Unassembled WGS sequence"/>
</dbReference>
<dbReference type="EMBL" id="BTGU01016585">
    <property type="protein sequence ID" value="GMN71666.1"/>
    <property type="molecule type" value="Genomic_DNA"/>
</dbReference>
<reference evidence="1" key="1">
    <citation type="submission" date="2023-07" db="EMBL/GenBank/DDBJ databases">
        <title>draft genome sequence of fig (Ficus carica).</title>
        <authorList>
            <person name="Takahashi T."/>
            <person name="Nishimura K."/>
        </authorList>
    </citation>
    <scope>NUCLEOTIDE SEQUENCE</scope>
</reference>
<dbReference type="EMBL" id="BTGU01016586">
    <property type="protein sequence ID" value="GMN71674.1"/>
    <property type="molecule type" value="Genomic_DNA"/>
</dbReference>
<evidence type="ECO:0000313" key="1">
    <source>
        <dbReference type="EMBL" id="GMN71666.1"/>
    </source>
</evidence>